<evidence type="ECO:0000313" key="2">
    <source>
        <dbReference type="Proteomes" id="UP000642809"/>
    </source>
</evidence>
<proteinExistence type="predicted"/>
<evidence type="ECO:0000313" key="1">
    <source>
        <dbReference type="EMBL" id="GHB49218.1"/>
    </source>
</evidence>
<comment type="caution">
    <text evidence="1">The sequence shown here is derived from an EMBL/GenBank/DDBJ whole genome shotgun (WGS) entry which is preliminary data.</text>
</comment>
<dbReference type="EMBL" id="BMYF01000023">
    <property type="protein sequence ID" value="GHB49218.1"/>
    <property type="molecule type" value="Genomic_DNA"/>
</dbReference>
<keyword evidence="2" id="KW-1185">Reference proteome</keyword>
<dbReference type="RefSeq" id="WP_189585197.1">
    <property type="nucleotide sequence ID" value="NZ_BMYF01000023.1"/>
</dbReference>
<reference evidence="1" key="2">
    <citation type="submission" date="2020-09" db="EMBL/GenBank/DDBJ databases">
        <authorList>
            <person name="Sun Q."/>
            <person name="Kim S."/>
        </authorList>
    </citation>
    <scope>NUCLEOTIDE SEQUENCE</scope>
    <source>
        <strain evidence="1">KCTC 23224</strain>
    </source>
</reference>
<protein>
    <submittedName>
        <fullName evidence="1">Uncharacterized protein</fullName>
    </submittedName>
</protein>
<organism evidence="1 2">
    <name type="scientific">Mongoliitalea lutea</name>
    <dbReference type="NCBI Taxonomy" id="849756"/>
    <lineage>
        <taxon>Bacteria</taxon>
        <taxon>Pseudomonadati</taxon>
        <taxon>Bacteroidota</taxon>
        <taxon>Cytophagia</taxon>
        <taxon>Cytophagales</taxon>
        <taxon>Cyclobacteriaceae</taxon>
        <taxon>Mongoliitalea</taxon>
    </lineage>
</organism>
<dbReference type="Proteomes" id="UP000642809">
    <property type="component" value="Unassembled WGS sequence"/>
</dbReference>
<dbReference type="AlphaFoldDB" id="A0A8J3D3K6"/>
<gene>
    <name evidence="1" type="ORF">GCM10008106_32530</name>
</gene>
<accession>A0A8J3D3K6</accession>
<sequence>MEKITQLQFEKSFFNIGAGKDINPLLRFGHMTDTFIYTNLYLSKEEIETWYGEQFFLHYDFKLVEKKVIKSHGNQYFETSLGSHGYVRPVHPFDTEDFLREYKNVFYKSSKEANWLVYYEVIFRPLNKHLKLYIYHGEGLATYLALSKSGQIAPKVLATIQTGFLEFPERHLDTFFAKHAQPLIWIRGFEGDHMIGKNWTKQLDKSGLYKVVGMNFNHYWDVGNYGHARKNIRYCKAFITNQTAEMLNNRSFVHTGLHPKDSLNTQFLGLPDQRSKNSLYVISKRTKHTLLKDAQIWYWEDISPVSDVFFPVTAAVAKEQLSSLSKKLEAKGISLETTIHLTPSCLESEGSIYFQELQSIPNPTVTYAPYPLDFWDLQA</sequence>
<name>A0A8J3D3K6_9BACT</name>
<reference evidence="1" key="1">
    <citation type="journal article" date="2014" name="Int. J. Syst. Evol. Microbiol.">
        <title>Complete genome sequence of Corynebacterium casei LMG S-19264T (=DSM 44701T), isolated from a smear-ripened cheese.</title>
        <authorList>
            <consortium name="US DOE Joint Genome Institute (JGI-PGF)"/>
            <person name="Walter F."/>
            <person name="Albersmeier A."/>
            <person name="Kalinowski J."/>
            <person name="Ruckert C."/>
        </authorList>
    </citation>
    <scope>NUCLEOTIDE SEQUENCE</scope>
    <source>
        <strain evidence="1">KCTC 23224</strain>
    </source>
</reference>